<dbReference type="EMBL" id="SHKM01000001">
    <property type="protein sequence ID" value="RZT90367.1"/>
    <property type="molecule type" value="Genomic_DNA"/>
</dbReference>
<evidence type="ECO:0008006" key="5">
    <source>
        <dbReference type="Google" id="ProtNLM"/>
    </source>
</evidence>
<evidence type="ECO:0000313" key="4">
    <source>
        <dbReference type="Proteomes" id="UP000292136"/>
    </source>
</evidence>
<evidence type="ECO:0000313" key="3">
    <source>
        <dbReference type="EMBL" id="RZT90367.1"/>
    </source>
</evidence>
<dbReference type="SMART" id="SM01204">
    <property type="entry name" value="FIST_C"/>
    <property type="match status" value="1"/>
</dbReference>
<accession>A0ABY0ITE8</accession>
<dbReference type="InterPro" id="IPR019494">
    <property type="entry name" value="FIST_C"/>
</dbReference>
<dbReference type="Pfam" id="PF10442">
    <property type="entry name" value="FIST_C"/>
    <property type="match status" value="1"/>
</dbReference>
<dbReference type="RefSeq" id="WP_014238180.1">
    <property type="nucleotide sequence ID" value="NZ_SHKM01000001.1"/>
</dbReference>
<feature type="domain" description="FIST" evidence="1">
    <location>
        <begin position="27"/>
        <end position="218"/>
    </location>
</feature>
<keyword evidence="4" id="KW-1185">Reference proteome</keyword>
<gene>
    <name evidence="3" type="ORF">EV678_1181</name>
</gene>
<proteinExistence type="predicted"/>
<reference evidence="3 4" key="1">
    <citation type="submission" date="2019-02" db="EMBL/GenBank/DDBJ databases">
        <title>Genomic Encyclopedia of Type Strains, Phase IV (KMG-IV): sequencing the most valuable type-strain genomes for metagenomic binning, comparative biology and taxonomic classification.</title>
        <authorList>
            <person name="Goeker M."/>
        </authorList>
    </citation>
    <scope>NUCLEOTIDE SEQUENCE [LARGE SCALE GENOMIC DNA]</scope>
    <source>
        <strain evidence="3 4">DSM 21223</strain>
    </source>
</reference>
<dbReference type="PANTHER" id="PTHR40252">
    <property type="entry name" value="BLR0328 PROTEIN"/>
    <property type="match status" value="1"/>
</dbReference>
<feature type="domain" description="FIST C-domain" evidence="2">
    <location>
        <begin position="219"/>
        <end position="359"/>
    </location>
</feature>
<dbReference type="SMART" id="SM00897">
    <property type="entry name" value="FIST"/>
    <property type="match status" value="1"/>
</dbReference>
<dbReference type="Proteomes" id="UP000292136">
    <property type="component" value="Unassembled WGS sequence"/>
</dbReference>
<evidence type="ECO:0000259" key="1">
    <source>
        <dbReference type="SMART" id="SM00897"/>
    </source>
</evidence>
<dbReference type="PANTHER" id="PTHR40252:SF2">
    <property type="entry name" value="BLR0328 PROTEIN"/>
    <property type="match status" value="1"/>
</dbReference>
<name>A0ABY0ITE8_9RHOO</name>
<comment type="caution">
    <text evidence="3">The sequence shown here is derived from an EMBL/GenBank/DDBJ whole genome shotgun (WGS) entry which is preliminary data.</text>
</comment>
<evidence type="ECO:0000259" key="2">
    <source>
        <dbReference type="SMART" id="SM01204"/>
    </source>
</evidence>
<sequence>MDSPRYLEAPTGQALEAVLAAWHESLPGYSVLALVAEASAEAVPLLQAACRSAGVSLAGAVFPALLQEDGALPRGVVLLPLHGAPPPLLVEGVSRAEAVAPLASRLAAYVDAQLDDDTEATLFCIFDALVPNIATHLDAWYLALADRVHYAGVNAGSERFVAIPCLFDQEHCIADGVLLQLLPGHQGAVLEHGFQVPEQVITATSASGNRIVQIDWRPALEVYGEMMASQYGVSIDRDNFYTYAVHFPFGILRADGEVLVRIPVALDEGGGIICVGEIPPNSVLTLLDARSGAERCVPQLAASLAAMPRSGADLLLFYCAGRRMHMGPAGMDRELAELARRLGPVKLWGALSLGEIGAAVCGGYPLFHNATLVGLPWSGSWSVR</sequence>
<protein>
    <recommendedName>
        <fullName evidence="5">FIST C-domain domain-containing protein</fullName>
    </recommendedName>
</protein>
<dbReference type="InterPro" id="IPR013702">
    <property type="entry name" value="FIST_domain_N"/>
</dbReference>
<organism evidence="3 4">
    <name type="scientific">Azospira oryzae</name>
    <dbReference type="NCBI Taxonomy" id="146939"/>
    <lineage>
        <taxon>Bacteria</taxon>
        <taxon>Pseudomonadati</taxon>
        <taxon>Pseudomonadota</taxon>
        <taxon>Betaproteobacteria</taxon>
        <taxon>Rhodocyclales</taxon>
        <taxon>Rhodocyclaceae</taxon>
        <taxon>Azospira</taxon>
    </lineage>
</organism>
<dbReference type="Pfam" id="PF08495">
    <property type="entry name" value="FIST"/>
    <property type="match status" value="1"/>
</dbReference>